<comment type="caution">
    <text evidence="1">The sequence shown here is derived from an EMBL/GenBank/DDBJ whole genome shotgun (WGS) entry which is preliminary data.</text>
</comment>
<sequence>ALRVLPESEGGETHLFEVDLWSDVVIDRVPECSYHRVRASVGIVDGDFDGVVATQGRNHHLRHQTPPVHCSLVRLQGGRRGLCPLLHDTQAPAKEAAFIKMFGKLKGVAK</sequence>
<dbReference type="EMBL" id="BPLR01003803">
    <property type="protein sequence ID" value="GIX88876.1"/>
    <property type="molecule type" value="Genomic_DNA"/>
</dbReference>
<reference evidence="1 2" key="1">
    <citation type="submission" date="2021-06" db="EMBL/GenBank/DDBJ databases">
        <title>Caerostris extrusa draft genome.</title>
        <authorList>
            <person name="Kono N."/>
            <person name="Arakawa K."/>
        </authorList>
    </citation>
    <scope>NUCLEOTIDE SEQUENCE [LARGE SCALE GENOMIC DNA]</scope>
</reference>
<evidence type="ECO:0000313" key="2">
    <source>
        <dbReference type="Proteomes" id="UP001054945"/>
    </source>
</evidence>
<evidence type="ECO:0000313" key="1">
    <source>
        <dbReference type="EMBL" id="GIX88876.1"/>
    </source>
</evidence>
<feature type="non-terminal residue" evidence="1">
    <location>
        <position position="1"/>
    </location>
</feature>
<protein>
    <submittedName>
        <fullName evidence="1">Uncharacterized protein</fullName>
    </submittedName>
</protein>
<accession>A0AAV4NVS7</accession>
<organism evidence="1 2">
    <name type="scientific">Caerostris extrusa</name>
    <name type="common">Bark spider</name>
    <name type="synonym">Caerostris bankana</name>
    <dbReference type="NCBI Taxonomy" id="172846"/>
    <lineage>
        <taxon>Eukaryota</taxon>
        <taxon>Metazoa</taxon>
        <taxon>Ecdysozoa</taxon>
        <taxon>Arthropoda</taxon>
        <taxon>Chelicerata</taxon>
        <taxon>Arachnida</taxon>
        <taxon>Araneae</taxon>
        <taxon>Araneomorphae</taxon>
        <taxon>Entelegynae</taxon>
        <taxon>Araneoidea</taxon>
        <taxon>Araneidae</taxon>
        <taxon>Caerostris</taxon>
    </lineage>
</organism>
<proteinExistence type="predicted"/>
<name>A0AAV4NVS7_CAEEX</name>
<keyword evidence="2" id="KW-1185">Reference proteome</keyword>
<dbReference type="Proteomes" id="UP001054945">
    <property type="component" value="Unassembled WGS sequence"/>
</dbReference>
<dbReference type="AlphaFoldDB" id="A0AAV4NVS7"/>
<gene>
    <name evidence="1" type="ORF">CEXT_735711</name>
</gene>